<dbReference type="InterPro" id="IPR013736">
    <property type="entry name" value="Xaa-Pro_dipept_C"/>
</dbReference>
<protein>
    <recommendedName>
        <fullName evidence="2">Xaa-Pro dipeptidyl-peptidase C-terminal domain-containing protein</fullName>
    </recommendedName>
</protein>
<proteinExistence type="predicted"/>
<dbReference type="SUPFAM" id="SSF49785">
    <property type="entry name" value="Galactose-binding domain-like"/>
    <property type="match status" value="1"/>
</dbReference>
<dbReference type="Proteomes" id="UP001500630">
    <property type="component" value="Unassembled WGS sequence"/>
</dbReference>
<feature type="domain" description="Xaa-Pro dipeptidyl-peptidase C-terminal" evidence="2">
    <location>
        <begin position="330"/>
        <end position="556"/>
    </location>
</feature>
<organism evidence="3 4">
    <name type="scientific">Nonomuraea rosea</name>
    <dbReference type="NCBI Taxonomy" id="638574"/>
    <lineage>
        <taxon>Bacteria</taxon>
        <taxon>Bacillati</taxon>
        <taxon>Actinomycetota</taxon>
        <taxon>Actinomycetes</taxon>
        <taxon>Streptosporangiales</taxon>
        <taxon>Streptosporangiaceae</taxon>
        <taxon>Nonomuraea</taxon>
    </lineage>
</organism>
<dbReference type="InterPro" id="IPR005674">
    <property type="entry name" value="CocE/Ser_esterase"/>
</dbReference>
<sequence length="573" mass="62476">MLTIKQTGAAGVPHDATQVMIPMRDGIRLAADVYLAGPPSSRQAVVLVRLPYDKNGTYCFMPQISRYFLAHGYHVVVQDVRGKFRSEGTPEFAVHEADDGYDTIQWLTERPWCDGDVVMWGDSYYGYTAIAAVIGGHPALRAISPRLTGSQLSMTLAHDDGTRDVEQTARKMYLASHYVDAGRYEWGPDWSRRPLRAAFEDFFERLGRRSANFDAEFGGGPGGFEGRLDGGSGGGGSRFVPPPLKALLESRPVPALYTIGWFDNCAVWSWHDVRALARTPAWAGHLHLRLEAIDHENYWLGHAPVAPGDDHAASPAALDRLLPRYLDPAIEFFDAVLGRTGDLAALPRVRYEVCHGEWHESDTWPPRAAADLEYHLSPDASLTRARPEREDRLRWTHDPSDLVPSTGANPFAALFDRADVSAAAGRTDVLRFTASATGEDADLVGTVTLVLRPSAPAGAHLHARLLDLPPGGGAFLVAKGQVRLDGPVSGEEVVVDLQSVAYRLRAGHRLALDVMSSDFPDYIAECPAGADPWSALPGAPVVREIVVGGARPSCLRIGSRQPDQLRPSLRARP</sequence>
<dbReference type="Gene3D" id="1.10.3020.10">
    <property type="entry name" value="alpha-amino acid ester hydrolase ( Helical cap domain)"/>
    <property type="match status" value="1"/>
</dbReference>
<dbReference type="InterPro" id="IPR029058">
    <property type="entry name" value="AB_hydrolase_fold"/>
</dbReference>
<dbReference type="RefSeq" id="WP_345569574.1">
    <property type="nucleotide sequence ID" value="NZ_BAABDQ010000020.1"/>
</dbReference>
<evidence type="ECO:0000313" key="4">
    <source>
        <dbReference type="Proteomes" id="UP001500630"/>
    </source>
</evidence>
<reference evidence="4" key="1">
    <citation type="journal article" date="2019" name="Int. J. Syst. Evol. Microbiol.">
        <title>The Global Catalogue of Microorganisms (GCM) 10K type strain sequencing project: providing services to taxonomists for standard genome sequencing and annotation.</title>
        <authorList>
            <consortium name="The Broad Institute Genomics Platform"/>
            <consortium name="The Broad Institute Genome Sequencing Center for Infectious Disease"/>
            <person name="Wu L."/>
            <person name="Ma J."/>
        </authorList>
    </citation>
    <scope>NUCLEOTIDE SEQUENCE [LARGE SCALE GENOMIC DNA]</scope>
    <source>
        <strain evidence="4">JCM 17326</strain>
    </source>
</reference>
<keyword evidence="4" id="KW-1185">Reference proteome</keyword>
<dbReference type="Pfam" id="PF08530">
    <property type="entry name" value="PepX_C"/>
    <property type="match status" value="1"/>
</dbReference>
<comment type="caution">
    <text evidence="3">The sequence shown here is derived from an EMBL/GenBank/DDBJ whole genome shotgun (WGS) entry which is preliminary data.</text>
</comment>
<accession>A0ABP6YGR3</accession>
<dbReference type="InterPro" id="IPR000383">
    <property type="entry name" value="Xaa-Pro-like_dom"/>
</dbReference>
<dbReference type="Gene3D" id="3.40.50.1820">
    <property type="entry name" value="alpha/beta hydrolase"/>
    <property type="match status" value="1"/>
</dbReference>
<evidence type="ECO:0000256" key="1">
    <source>
        <dbReference type="ARBA" id="ARBA00022801"/>
    </source>
</evidence>
<keyword evidence="1" id="KW-0378">Hydrolase</keyword>
<dbReference type="NCBIfam" id="TIGR00976">
    <property type="entry name" value="CocE_NonD"/>
    <property type="match status" value="1"/>
</dbReference>
<name>A0ABP6YGR3_9ACTN</name>
<dbReference type="Pfam" id="PF02129">
    <property type="entry name" value="Peptidase_S15"/>
    <property type="match status" value="1"/>
</dbReference>
<gene>
    <name evidence="3" type="ORF">GCM10022419_076200</name>
</gene>
<evidence type="ECO:0000259" key="2">
    <source>
        <dbReference type="SMART" id="SM00939"/>
    </source>
</evidence>
<dbReference type="EMBL" id="BAABDQ010000020">
    <property type="protein sequence ID" value="GAA3583203.1"/>
    <property type="molecule type" value="Genomic_DNA"/>
</dbReference>
<dbReference type="InterPro" id="IPR008979">
    <property type="entry name" value="Galactose-bd-like_sf"/>
</dbReference>
<dbReference type="Gene3D" id="2.60.120.260">
    <property type="entry name" value="Galactose-binding domain-like"/>
    <property type="match status" value="1"/>
</dbReference>
<dbReference type="SUPFAM" id="SSF53474">
    <property type="entry name" value="alpha/beta-Hydrolases"/>
    <property type="match status" value="1"/>
</dbReference>
<dbReference type="SMART" id="SM00939">
    <property type="entry name" value="PepX_C"/>
    <property type="match status" value="1"/>
</dbReference>
<evidence type="ECO:0000313" key="3">
    <source>
        <dbReference type="EMBL" id="GAA3583203.1"/>
    </source>
</evidence>